<dbReference type="RefSeq" id="WP_092268957.1">
    <property type="nucleotide sequence ID" value="NZ_BJOE01000013.1"/>
</dbReference>
<accession>A0A1I3W8U2</accession>
<organism evidence="2 3">
    <name type="scientific">Brevibacillus centrosporus</name>
    <dbReference type="NCBI Taxonomy" id="54910"/>
    <lineage>
        <taxon>Bacteria</taxon>
        <taxon>Bacillati</taxon>
        <taxon>Bacillota</taxon>
        <taxon>Bacilli</taxon>
        <taxon>Bacillales</taxon>
        <taxon>Paenibacillaceae</taxon>
        <taxon>Brevibacillus</taxon>
    </lineage>
</organism>
<dbReference type="SUPFAM" id="SSF56219">
    <property type="entry name" value="DNase I-like"/>
    <property type="match status" value="1"/>
</dbReference>
<keyword evidence="2" id="KW-0540">Nuclease</keyword>
<dbReference type="Gene3D" id="3.60.10.10">
    <property type="entry name" value="Endonuclease/exonuclease/phosphatase"/>
    <property type="match status" value="1"/>
</dbReference>
<evidence type="ECO:0000259" key="1">
    <source>
        <dbReference type="Pfam" id="PF03372"/>
    </source>
</evidence>
<reference evidence="3" key="1">
    <citation type="submission" date="2016-10" db="EMBL/GenBank/DDBJ databases">
        <authorList>
            <person name="Varghese N."/>
            <person name="Submissions S."/>
        </authorList>
    </citation>
    <scope>NUCLEOTIDE SEQUENCE [LARGE SCALE GENOMIC DNA]</scope>
    <source>
        <strain evidence="3">OK042</strain>
    </source>
</reference>
<dbReference type="EMBL" id="FORT01000008">
    <property type="protein sequence ID" value="SFK03905.1"/>
    <property type="molecule type" value="Genomic_DNA"/>
</dbReference>
<dbReference type="AlphaFoldDB" id="A0A1I3W8U2"/>
<dbReference type="PANTHER" id="PTHR14859">
    <property type="entry name" value="CALCOFLUOR WHITE HYPERSENSITIVE PROTEIN PRECURSOR"/>
    <property type="match status" value="1"/>
</dbReference>
<keyword evidence="3" id="KW-1185">Reference proteome</keyword>
<feature type="domain" description="Endonuclease/exonuclease/phosphatase" evidence="1">
    <location>
        <begin position="5"/>
        <end position="210"/>
    </location>
</feature>
<dbReference type="GO" id="GO:0006506">
    <property type="term" value="P:GPI anchor biosynthetic process"/>
    <property type="evidence" value="ECO:0007669"/>
    <property type="project" value="TreeGrafter"/>
</dbReference>
<dbReference type="Pfam" id="PF03372">
    <property type="entry name" value="Exo_endo_phos"/>
    <property type="match status" value="1"/>
</dbReference>
<dbReference type="GO" id="GO:0004519">
    <property type="term" value="F:endonuclease activity"/>
    <property type="evidence" value="ECO:0007669"/>
    <property type="project" value="UniProtKB-KW"/>
</dbReference>
<dbReference type="GeneID" id="301130312"/>
<evidence type="ECO:0000313" key="2">
    <source>
        <dbReference type="EMBL" id="SFK03905.1"/>
    </source>
</evidence>
<dbReference type="Proteomes" id="UP000198915">
    <property type="component" value="Unassembled WGS sequence"/>
</dbReference>
<dbReference type="InterPro" id="IPR005135">
    <property type="entry name" value="Endo/exonuclease/phosphatase"/>
</dbReference>
<keyword evidence="2" id="KW-0255">Endonuclease</keyword>
<sequence>MLRAVSYNIHSGRDLFWRKRLEQMVQALREIQPDAIALQEVHQNPKYGYQADYIAEQLDYQVVFAPSIALAGGYYGNAFLTRLPIHDTKVISLPAKREKRTLLDVSVKWEGRDISIWNTHCSLNKASRFYQLQLLMTLTSQQLELPRLVLGDFNASSISFSPYYIDCAMAHGKENLHTLPAFRRRLDYIFVSQHWDVCRYDLYPIAWSDHLPVIVDLRLHDA</sequence>
<gene>
    <name evidence="2" type="ORF">SAMN05518846_1082</name>
</gene>
<protein>
    <submittedName>
        <fullName evidence="2">Metal-dependent hydrolase, endonuclease/exonuclease/phosphatase family</fullName>
    </submittedName>
</protein>
<proteinExistence type="predicted"/>
<dbReference type="STRING" id="1884381.SAMN05518846_1082"/>
<keyword evidence="2" id="KW-0269">Exonuclease</keyword>
<dbReference type="PANTHER" id="PTHR14859:SF1">
    <property type="entry name" value="PGAP2-INTERACTING PROTEIN"/>
    <property type="match status" value="1"/>
</dbReference>
<evidence type="ECO:0000313" key="3">
    <source>
        <dbReference type="Proteomes" id="UP000198915"/>
    </source>
</evidence>
<dbReference type="GO" id="GO:0004527">
    <property type="term" value="F:exonuclease activity"/>
    <property type="evidence" value="ECO:0007669"/>
    <property type="project" value="UniProtKB-KW"/>
</dbReference>
<keyword evidence="2" id="KW-0378">Hydrolase</keyword>
<dbReference type="InterPro" id="IPR051916">
    <property type="entry name" value="GPI-anchor_lipid_remodeler"/>
</dbReference>
<dbReference type="InterPro" id="IPR036691">
    <property type="entry name" value="Endo/exonu/phosph_ase_sf"/>
</dbReference>
<name>A0A1I3W8U2_9BACL</name>
<dbReference type="GO" id="GO:0016020">
    <property type="term" value="C:membrane"/>
    <property type="evidence" value="ECO:0007669"/>
    <property type="project" value="GOC"/>
</dbReference>